<comment type="caution">
    <text evidence="9">The sequence shown here is derived from an EMBL/GenBank/DDBJ whole genome shotgun (WGS) entry which is preliminary data.</text>
</comment>
<feature type="transmembrane region" description="Helical" evidence="8">
    <location>
        <begin position="245"/>
        <end position="269"/>
    </location>
</feature>
<dbReference type="Pfam" id="PF03547">
    <property type="entry name" value="Mem_trans"/>
    <property type="match status" value="1"/>
</dbReference>
<evidence type="ECO:0000313" key="9">
    <source>
        <dbReference type="EMBL" id="MBB6210939.1"/>
    </source>
</evidence>
<proteinExistence type="inferred from homology"/>
<dbReference type="GO" id="GO:0055085">
    <property type="term" value="P:transmembrane transport"/>
    <property type="evidence" value="ECO:0007669"/>
    <property type="project" value="InterPro"/>
</dbReference>
<keyword evidence="6 8" id="KW-1133">Transmembrane helix</keyword>
<keyword evidence="7 8" id="KW-0472">Membrane</keyword>
<accession>A0A7W9ZIT5</accession>
<dbReference type="InterPro" id="IPR038770">
    <property type="entry name" value="Na+/solute_symporter_sf"/>
</dbReference>
<organism evidence="9 10">
    <name type="scientific">Novispirillum itersonii</name>
    <name type="common">Aquaspirillum itersonii</name>
    <dbReference type="NCBI Taxonomy" id="189"/>
    <lineage>
        <taxon>Bacteria</taxon>
        <taxon>Pseudomonadati</taxon>
        <taxon>Pseudomonadota</taxon>
        <taxon>Alphaproteobacteria</taxon>
        <taxon>Rhodospirillales</taxon>
        <taxon>Novispirillaceae</taxon>
        <taxon>Novispirillum</taxon>
    </lineage>
</organism>
<evidence type="ECO:0000256" key="5">
    <source>
        <dbReference type="ARBA" id="ARBA00022692"/>
    </source>
</evidence>
<keyword evidence="10" id="KW-1185">Reference proteome</keyword>
<reference evidence="9 10" key="1">
    <citation type="submission" date="2020-08" db="EMBL/GenBank/DDBJ databases">
        <title>Genomic Encyclopedia of Type Strains, Phase IV (KMG-IV): sequencing the most valuable type-strain genomes for metagenomic binning, comparative biology and taxonomic classification.</title>
        <authorList>
            <person name="Goeker M."/>
        </authorList>
    </citation>
    <scope>NUCLEOTIDE SEQUENCE [LARGE SCALE GENOMIC DNA]</scope>
    <source>
        <strain evidence="9 10">DSM 11590</strain>
    </source>
</reference>
<dbReference type="RefSeq" id="WP_184263753.1">
    <property type="nucleotide sequence ID" value="NZ_JACIIX010000008.1"/>
</dbReference>
<name>A0A7W9ZIT5_NOVIT</name>
<evidence type="ECO:0000256" key="1">
    <source>
        <dbReference type="ARBA" id="ARBA00004651"/>
    </source>
</evidence>
<evidence type="ECO:0000256" key="4">
    <source>
        <dbReference type="ARBA" id="ARBA00022475"/>
    </source>
</evidence>
<keyword evidence="3" id="KW-0813">Transport</keyword>
<evidence type="ECO:0000256" key="8">
    <source>
        <dbReference type="SAM" id="Phobius"/>
    </source>
</evidence>
<feature type="transmembrane region" description="Helical" evidence="8">
    <location>
        <begin position="38"/>
        <end position="55"/>
    </location>
</feature>
<comment type="similarity">
    <text evidence="2">Belongs to the auxin efflux carrier (TC 2.A.69) family.</text>
</comment>
<evidence type="ECO:0000256" key="3">
    <source>
        <dbReference type="ARBA" id="ARBA00022448"/>
    </source>
</evidence>
<keyword evidence="5 8" id="KW-0812">Transmembrane</keyword>
<gene>
    <name evidence="9" type="ORF">FHS48_002369</name>
</gene>
<feature type="transmembrane region" description="Helical" evidence="8">
    <location>
        <begin position="67"/>
        <end position="92"/>
    </location>
</feature>
<dbReference type="PANTHER" id="PTHR36838">
    <property type="entry name" value="AUXIN EFFLUX CARRIER FAMILY PROTEIN"/>
    <property type="match status" value="1"/>
</dbReference>
<evidence type="ECO:0000256" key="7">
    <source>
        <dbReference type="ARBA" id="ARBA00023136"/>
    </source>
</evidence>
<sequence>MIAVLNALIPIAVLIFCGWLLKSRSLLPDAFWGGLEKLTYYILTPALLVHVLAGPKAGGKAVLPAQWADLMTVVWLTLIGCAAGLWVLALVFRRWNRPTFTSVFQGGVRFNTFVGLAVADGLLGRDGVAMTALAAGAMIVLINVLCVATLTLAVGGGGSLATRLKVIPKELVRNPLIIACLIGAVFTATGTTLPVSIDGVFKIFGDAGLPMALLAVGAGIRFGGEARAVGSEILASAVQFIAKPLIAYALGTSFGLTGTALVVVVLLMALPTAPSAYILARQMGGDAPVMARIISAQTVGAFLTLPVTLWLLGLT</sequence>
<dbReference type="AlphaFoldDB" id="A0A7W9ZIT5"/>
<comment type="subcellular location">
    <subcellularLocation>
        <location evidence="1">Cell membrane</location>
        <topology evidence="1">Multi-pass membrane protein</topology>
    </subcellularLocation>
</comment>
<feature type="transmembrane region" description="Helical" evidence="8">
    <location>
        <begin position="132"/>
        <end position="155"/>
    </location>
</feature>
<dbReference type="EMBL" id="JACIIX010000008">
    <property type="protein sequence ID" value="MBB6210939.1"/>
    <property type="molecule type" value="Genomic_DNA"/>
</dbReference>
<dbReference type="Gene3D" id="1.20.1530.20">
    <property type="match status" value="1"/>
</dbReference>
<feature type="transmembrane region" description="Helical" evidence="8">
    <location>
        <begin position="176"/>
        <end position="197"/>
    </location>
</feature>
<evidence type="ECO:0000256" key="2">
    <source>
        <dbReference type="ARBA" id="ARBA00010145"/>
    </source>
</evidence>
<dbReference type="InterPro" id="IPR004776">
    <property type="entry name" value="Mem_transp_PIN-like"/>
</dbReference>
<dbReference type="Proteomes" id="UP000544872">
    <property type="component" value="Unassembled WGS sequence"/>
</dbReference>
<keyword evidence="4" id="KW-1003">Cell membrane</keyword>
<protein>
    <recommendedName>
        <fullName evidence="11">Transporter</fullName>
    </recommendedName>
</protein>
<feature type="transmembrane region" description="Helical" evidence="8">
    <location>
        <begin position="7"/>
        <end position="26"/>
    </location>
</feature>
<dbReference type="GO" id="GO:0005886">
    <property type="term" value="C:plasma membrane"/>
    <property type="evidence" value="ECO:0007669"/>
    <property type="project" value="UniProtKB-SubCell"/>
</dbReference>
<evidence type="ECO:0000313" key="10">
    <source>
        <dbReference type="Proteomes" id="UP000544872"/>
    </source>
</evidence>
<feature type="transmembrane region" description="Helical" evidence="8">
    <location>
        <begin position="203"/>
        <end position="224"/>
    </location>
</feature>
<evidence type="ECO:0000256" key="6">
    <source>
        <dbReference type="ARBA" id="ARBA00022989"/>
    </source>
</evidence>
<evidence type="ECO:0008006" key="11">
    <source>
        <dbReference type="Google" id="ProtNLM"/>
    </source>
</evidence>
<feature type="transmembrane region" description="Helical" evidence="8">
    <location>
        <begin position="289"/>
        <end position="312"/>
    </location>
</feature>
<dbReference type="PANTHER" id="PTHR36838:SF4">
    <property type="entry name" value="AUXIN EFFLUX CARRIER FAMILY PROTEIN"/>
    <property type="match status" value="1"/>
</dbReference>